<dbReference type="RefSeq" id="WP_186835175.1">
    <property type="nucleotide sequence ID" value="NZ_JACOOQ010000012.1"/>
</dbReference>
<reference evidence="9" key="1">
    <citation type="submission" date="2020-08" db="EMBL/GenBank/DDBJ databases">
        <title>Genome public.</title>
        <authorList>
            <person name="Liu C."/>
            <person name="Sun Q."/>
        </authorList>
    </citation>
    <scope>NUCLEOTIDE SEQUENCE</scope>
    <source>
        <strain evidence="9">NSJ-42</strain>
    </source>
</reference>
<evidence type="ECO:0000256" key="7">
    <source>
        <dbReference type="RuleBase" id="RU363032"/>
    </source>
</evidence>
<keyword evidence="5 7" id="KW-1133">Transmembrane helix</keyword>
<dbReference type="CDD" id="cd06261">
    <property type="entry name" value="TM_PBP2"/>
    <property type="match status" value="1"/>
</dbReference>
<dbReference type="Proteomes" id="UP000662088">
    <property type="component" value="Unassembled WGS sequence"/>
</dbReference>
<feature type="transmembrane region" description="Helical" evidence="7">
    <location>
        <begin position="103"/>
        <end position="122"/>
    </location>
</feature>
<feature type="transmembrane region" description="Helical" evidence="7">
    <location>
        <begin position="283"/>
        <end position="309"/>
    </location>
</feature>
<evidence type="ECO:0000259" key="8">
    <source>
        <dbReference type="PROSITE" id="PS50928"/>
    </source>
</evidence>
<feature type="transmembrane region" description="Helical" evidence="7">
    <location>
        <begin position="238"/>
        <end position="263"/>
    </location>
</feature>
<proteinExistence type="inferred from homology"/>
<evidence type="ECO:0000256" key="1">
    <source>
        <dbReference type="ARBA" id="ARBA00004651"/>
    </source>
</evidence>
<evidence type="ECO:0000256" key="5">
    <source>
        <dbReference type="ARBA" id="ARBA00022989"/>
    </source>
</evidence>
<comment type="caution">
    <text evidence="9">The sequence shown here is derived from an EMBL/GenBank/DDBJ whole genome shotgun (WGS) entry which is preliminary data.</text>
</comment>
<feature type="transmembrane region" description="Helical" evidence="7">
    <location>
        <begin position="179"/>
        <end position="197"/>
    </location>
</feature>
<evidence type="ECO:0000256" key="3">
    <source>
        <dbReference type="ARBA" id="ARBA00022475"/>
    </source>
</evidence>
<comment type="subcellular location">
    <subcellularLocation>
        <location evidence="1 7">Cell membrane</location>
        <topology evidence="1 7">Multi-pass membrane protein</topology>
    </subcellularLocation>
</comment>
<sequence length="317" mass="34935">MTRYILRRFCEMVLTLFLVASGTFFLLSAVPGNALSQKINKLPAATQERVLAKYGYDKPVLERYVVTLKNYIVNRDFGESIVQAGDTVSGIISSKLPVSARLGLQQIVIGVTLGILLGTIAAMKRNTIIDYIILVGSMLLKSVPVIVLALLLQKYLTKGAVFDFPIVGWASGKELWFGGWKYTILPTIAGAGIYLAYYCRLTKTSMLDCINQEYTLTARSKGLSEVSIVRKHVLRNSFIPIVTVLPVTVSGIMEGAFFIENVFAIPGIGKYFISAVNQRDVPIVMGLTIFSATIYIIAIFITDILYTLVDPRINLAK</sequence>
<feature type="domain" description="ABC transmembrane type-1" evidence="8">
    <location>
        <begin position="96"/>
        <end position="306"/>
    </location>
</feature>
<name>A0A8I0AE71_9CLOT</name>
<dbReference type="GO" id="GO:0055085">
    <property type="term" value="P:transmembrane transport"/>
    <property type="evidence" value="ECO:0007669"/>
    <property type="project" value="InterPro"/>
</dbReference>
<gene>
    <name evidence="9" type="ORF">H8R92_08200</name>
</gene>
<evidence type="ECO:0000313" key="10">
    <source>
        <dbReference type="Proteomes" id="UP000662088"/>
    </source>
</evidence>
<dbReference type="InterPro" id="IPR035906">
    <property type="entry name" value="MetI-like_sf"/>
</dbReference>
<comment type="similarity">
    <text evidence="7">Belongs to the binding-protein-dependent transport system permease family.</text>
</comment>
<evidence type="ECO:0000256" key="6">
    <source>
        <dbReference type="ARBA" id="ARBA00023136"/>
    </source>
</evidence>
<dbReference type="EMBL" id="JACOOQ010000012">
    <property type="protein sequence ID" value="MBC5640398.1"/>
    <property type="molecule type" value="Genomic_DNA"/>
</dbReference>
<evidence type="ECO:0000256" key="2">
    <source>
        <dbReference type="ARBA" id="ARBA00022448"/>
    </source>
</evidence>
<dbReference type="SUPFAM" id="SSF161098">
    <property type="entry name" value="MetI-like"/>
    <property type="match status" value="1"/>
</dbReference>
<dbReference type="Pfam" id="PF19300">
    <property type="entry name" value="BPD_transp_1_N"/>
    <property type="match status" value="1"/>
</dbReference>
<evidence type="ECO:0000313" key="9">
    <source>
        <dbReference type="EMBL" id="MBC5640398.1"/>
    </source>
</evidence>
<keyword evidence="3" id="KW-1003">Cell membrane</keyword>
<dbReference type="Gene3D" id="1.10.3720.10">
    <property type="entry name" value="MetI-like"/>
    <property type="match status" value="1"/>
</dbReference>
<evidence type="ECO:0000256" key="4">
    <source>
        <dbReference type="ARBA" id="ARBA00022692"/>
    </source>
</evidence>
<organism evidence="9 10">
    <name type="scientific">Clostridium lentum</name>
    <dbReference type="NCBI Taxonomy" id="2763037"/>
    <lineage>
        <taxon>Bacteria</taxon>
        <taxon>Bacillati</taxon>
        <taxon>Bacillota</taxon>
        <taxon>Clostridia</taxon>
        <taxon>Eubacteriales</taxon>
        <taxon>Clostridiaceae</taxon>
        <taxon>Clostridium</taxon>
    </lineage>
</organism>
<dbReference type="PANTHER" id="PTHR30465">
    <property type="entry name" value="INNER MEMBRANE ABC TRANSPORTER"/>
    <property type="match status" value="1"/>
</dbReference>
<keyword evidence="10" id="KW-1185">Reference proteome</keyword>
<dbReference type="GO" id="GO:0005886">
    <property type="term" value="C:plasma membrane"/>
    <property type="evidence" value="ECO:0007669"/>
    <property type="project" value="UniProtKB-SubCell"/>
</dbReference>
<dbReference type="AlphaFoldDB" id="A0A8I0AE71"/>
<dbReference type="InterPro" id="IPR000515">
    <property type="entry name" value="MetI-like"/>
</dbReference>
<feature type="transmembrane region" description="Helical" evidence="7">
    <location>
        <begin position="129"/>
        <end position="152"/>
    </location>
</feature>
<dbReference type="PROSITE" id="PS50928">
    <property type="entry name" value="ABC_TM1"/>
    <property type="match status" value="1"/>
</dbReference>
<dbReference type="PANTHER" id="PTHR30465:SF74">
    <property type="entry name" value="OLIGOPEPTIDE TRANSPORT SYSTEM PERMEASE PROTEIN OPPB"/>
    <property type="match status" value="1"/>
</dbReference>
<accession>A0A8I0AE71</accession>
<dbReference type="InterPro" id="IPR045621">
    <property type="entry name" value="BPD_transp_1_N"/>
</dbReference>
<protein>
    <submittedName>
        <fullName evidence="9">ABC transporter permease</fullName>
    </submittedName>
</protein>
<keyword evidence="4 7" id="KW-0812">Transmembrane</keyword>
<keyword evidence="2 7" id="KW-0813">Transport</keyword>
<keyword evidence="6 7" id="KW-0472">Membrane</keyword>
<dbReference type="Pfam" id="PF00528">
    <property type="entry name" value="BPD_transp_1"/>
    <property type="match status" value="1"/>
</dbReference>